<sequence length="234" mass="26497">MRIALLEDDTFQAEALTVWLEAADHQVSVRHDCAGFRAALQEADYDLLILDWILPDGSGLEVLDWLRGERGDTTPVLFITQRDRESDVVTALEHGADDYMAKPVKPLEMLARVTALARRASTPGAQVLEFGPYRIDTASRTLYRDGDRIDLTHKEFDLALYLFRNLGRLISRGRLLEAVWGTRAELNTRTVDTHVSRLRNKLGISPAQGWRLGAVYQHGYRLERLEPQAVEDEA</sequence>
<protein>
    <submittedName>
        <fullName evidence="10">Transcriptional regulator</fullName>
    </submittedName>
</protein>
<dbReference type="SMART" id="SM00448">
    <property type="entry name" value="REC"/>
    <property type="match status" value="1"/>
</dbReference>
<feature type="domain" description="Response regulatory" evidence="8">
    <location>
        <begin position="2"/>
        <end position="117"/>
    </location>
</feature>
<evidence type="ECO:0000256" key="1">
    <source>
        <dbReference type="ARBA" id="ARBA00022553"/>
    </source>
</evidence>
<dbReference type="EMBL" id="AP018052">
    <property type="protein sequence ID" value="BAZ94566.1"/>
    <property type="molecule type" value="Genomic_DNA"/>
</dbReference>
<evidence type="ECO:0000256" key="5">
    <source>
        <dbReference type="ARBA" id="ARBA00023163"/>
    </source>
</evidence>
<evidence type="ECO:0000313" key="11">
    <source>
        <dbReference type="Proteomes" id="UP000218765"/>
    </source>
</evidence>
<evidence type="ECO:0000256" key="7">
    <source>
        <dbReference type="PROSITE-ProRule" id="PRU01091"/>
    </source>
</evidence>
<dbReference type="InterPro" id="IPR001867">
    <property type="entry name" value="OmpR/PhoB-type_DNA-bd"/>
</dbReference>
<dbReference type="GO" id="GO:0000976">
    <property type="term" value="F:transcription cis-regulatory region binding"/>
    <property type="evidence" value="ECO:0007669"/>
    <property type="project" value="TreeGrafter"/>
</dbReference>
<dbReference type="InterPro" id="IPR011006">
    <property type="entry name" value="CheY-like_superfamily"/>
</dbReference>
<dbReference type="Proteomes" id="UP000218765">
    <property type="component" value="Chromosome"/>
</dbReference>
<dbReference type="PANTHER" id="PTHR48111">
    <property type="entry name" value="REGULATOR OF RPOS"/>
    <property type="match status" value="1"/>
</dbReference>
<evidence type="ECO:0000313" key="10">
    <source>
        <dbReference type="EMBL" id="BAZ94566.1"/>
    </source>
</evidence>
<dbReference type="PANTHER" id="PTHR48111:SF1">
    <property type="entry name" value="TWO-COMPONENT RESPONSE REGULATOR ORR33"/>
    <property type="match status" value="1"/>
</dbReference>
<evidence type="ECO:0000259" key="9">
    <source>
        <dbReference type="PROSITE" id="PS51755"/>
    </source>
</evidence>
<accession>A0A1Z4VSG4</accession>
<keyword evidence="5" id="KW-0804">Transcription</keyword>
<dbReference type="Gene3D" id="6.10.250.690">
    <property type="match status" value="1"/>
</dbReference>
<dbReference type="SUPFAM" id="SSF52172">
    <property type="entry name" value="CheY-like"/>
    <property type="match status" value="1"/>
</dbReference>
<dbReference type="InterPro" id="IPR001789">
    <property type="entry name" value="Sig_transdc_resp-reg_receiver"/>
</dbReference>
<keyword evidence="1 6" id="KW-0597">Phosphoprotein</keyword>
<proteinExistence type="predicted"/>
<evidence type="ECO:0000256" key="3">
    <source>
        <dbReference type="ARBA" id="ARBA00023015"/>
    </source>
</evidence>
<dbReference type="InterPro" id="IPR039420">
    <property type="entry name" value="WalR-like"/>
</dbReference>
<dbReference type="Pfam" id="PF00072">
    <property type="entry name" value="Response_reg"/>
    <property type="match status" value="1"/>
</dbReference>
<keyword evidence="3" id="KW-0805">Transcription regulation</keyword>
<evidence type="ECO:0000256" key="2">
    <source>
        <dbReference type="ARBA" id="ARBA00023012"/>
    </source>
</evidence>
<dbReference type="KEGG" id="ttc:FOKN1_2189"/>
<dbReference type="PROSITE" id="PS50110">
    <property type="entry name" value="RESPONSE_REGULATORY"/>
    <property type="match status" value="1"/>
</dbReference>
<feature type="DNA-binding region" description="OmpR/PhoB-type" evidence="7">
    <location>
        <begin position="125"/>
        <end position="224"/>
    </location>
</feature>
<dbReference type="GO" id="GO:0005829">
    <property type="term" value="C:cytosol"/>
    <property type="evidence" value="ECO:0007669"/>
    <property type="project" value="TreeGrafter"/>
</dbReference>
<keyword evidence="2" id="KW-0902">Two-component regulatory system</keyword>
<name>A0A1Z4VSG4_9GAMM</name>
<dbReference type="Gene3D" id="1.10.10.10">
    <property type="entry name" value="Winged helix-like DNA-binding domain superfamily/Winged helix DNA-binding domain"/>
    <property type="match status" value="1"/>
</dbReference>
<dbReference type="PROSITE" id="PS51755">
    <property type="entry name" value="OMPR_PHOB"/>
    <property type="match status" value="1"/>
</dbReference>
<keyword evidence="4 7" id="KW-0238">DNA-binding</keyword>
<dbReference type="Pfam" id="PF00486">
    <property type="entry name" value="Trans_reg_C"/>
    <property type="match status" value="1"/>
</dbReference>
<evidence type="ECO:0000259" key="8">
    <source>
        <dbReference type="PROSITE" id="PS50110"/>
    </source>
</evidence>
<dbReference type="GO" id="GO:0032993">
    <property type="term" value="C:protein-DNA complex"/>
    <property type="evidence" value="ECO:0007669"/>
    <property type="project" value="TreeGrafter"/>
</dbReference>
<dbReference type="AlphaFoldDB" id="A0A1Z4VSG4"/>
<evidence type="ECO:0000256" key="4">
    <source>
        <dbReference type="ARBA" id="ARBA00023125"/>
    </source>
</evidence>
<dbReference type="GO" id="GO:0000156">
    <property type="term" value="F:phosphorelay response regulator activity"/>
    <property type="evidence" value="ECO:0007669"/>
    <property type="project" value="TreeGrafter"/>
</dbReference>
<dbReference type="CDD" id="cd00383">
    <property type="entry name" value="trans_reg_C"/>
    <property type="match status" value="1"/>
</dbReference>
<organism evidence="10 11">
    <name type="scientific">Thiohalobacter thiocyanaticus</name>
    <dbReference type="NCBI Taxonomy" id="585455"/>
    <lineage>
        <taxon>Bacteria</taxon>
        <taxon>Pseudomonadati</taxon>
        <taxon>Pseudomonadota</taxon>
        <taxon>Gammaproteobacteria</taxon>
        <taxon>Thiohalobacterales</taxon>
        <taxon>Thiohalobacteraceae</taxon>
        <taxon>Thiohalobacter</taxon>
    </lineage>
</organism>
<evidence type="ECO:0000256" key="6">
    <source>
        <dbReference type="PROSITE-ProRule" id="PRU00169"/>
    </source>
</evidence>
<gene>
    <name evidence="10" type="ORF">FOKN1_2189</name>
</gene>
<keyword evidence="11" id="KW-1185">Reference proteome</keyword>
<feature type="domain" description="OmpR/PhoB-type" evidence="9">
    <location>
        <begin position="125"/>
        <end position="224"/>
    </location>
</feature>
<dbReference type="GO" id="GO:0006355">
    <property type="term" value="P:regulation of DNA-templated transcription"/>
    <property type="evidence" value="ECO:0007669"/>
    <property type="project" value="InterPro"/>
</dbReference>
<dbReference type="SMART" id="SM00862">
    <property type="entry name" value="Trans_reg_C"/>
    <property type="match status" value="1"/>
</dbReference>
<reference evidence="10 11" key="1">
    <citation type="submission" date="2017-05" db="EMBL/GenBank/DDBJ databases">
        <title>Thiocyanate degradation by Thiohalobacter thiocyanaticus FOKN1.</title>
        <authorList>
            <person name="Oshiki M."/>
            <person name="Fukushima T."/>
            <person name="Kawano S."/>
            <person name="Nakagawa J."/>
        </authorList>
    </citation>
    <scope>NUCLEOTIDE SEQUENCE [LARGE SCALE GENOMIC DNA]</scope>
    <source>
        <strain evidence="10 11">FOKN1</strain>
    </source>
</reference>
<dbReference type="Gene3D" id="3.40.50.2300">
    <property type="match status" value="1"/>
</dbReference>
<dbReference type="InterPro" id="IPR036388">
    <property type="entry name" value="WH-like_DNA-bd_sf"/>
</dbReference>
<feature type="modified residue" description="4-aspartylphosphate" evidence="6">
    <location>
        <position position="51"/>
    </location>
</feature>